<evidence type="ECO:0000256" key="3">
    <source>
        <dbReference type="ARBA" id="ARBA00012729"/>
    </source>
</evidence>
<dbReference type="SUPFAM" id="SSF51445">
    <property type="entry name" value="(Trans)glycosidases"/>
    <property type="match status" value="2"/>
</dbReference>
<feature type="region of interest" description="Disordered" evidence="9">
    <location>
        <begin position="513"/>
        <end position="532"/>
    </location>
</feature>
<dbReference type="InterPro" id="IPR029070">
    <property type="entry name" value="Chitinase_insertion_sf"/>
</dbReference>
<feature type="domain" description="GH18" evidence="11">
    <location>
        <begin position="44"/>
        <end position="513"/>
    </location>
</feature>
<dbReference type="Gene3D" id="3.10.50.10">
    <property type="match status" value="1"/>
</dbReference>
<keyword evidence="5" id="KW-0624">Polysaccharide degradation</keyword>
<feature type="compositionally biased region" description="Polar residues" evidence="9">
    <location>
        <begin position="518"/>
        <end position="532"/>
    </location>
</feature>
<evidence type="ECO:0000259" key="11">
    <source>
        <dbReference type="PROSITE" id="PS51910"/>
    </source>
</evidence>
<evidence type="ECO:0000256" key="9">
    <source>
        <dbReference type="SAM" id="MobiDB-lite"/>
    </source>
</evidence>
<evidence type="ECO:0000313" key="13">
    <source>
        <dbReference type="Proteomes" id="UP000256779"/>
    </source>
</evidence>
<evidence type="ECO:0000256" key="6">
    <source>
        <dbReference type="ARBA" id="ARBA00023277"/>
    </source>
</evidence>
<dbReference type="InterPro" id="IPR011583">
    <property type="entry name" value="Chitinase_II/V-like_cat"/>
</dbReference>
<dbReference type="GO" id="GO:0030246">
    <property type="term" value="F:carbohydrate binding"/>
    <property type="evidence" value="ECO:0007669"/>
    <property type="project" value="InterPro"/>
</dbReference>
<evidence type="ECO:0000256" key="7">
    <source>
        <dbReference type="ARBA" id="ARBA00023295"/>
    </source>
</evidence>
<dbReference type="NCBIfam" id="TIGR04183">
    <property type="entry name" value="Por_Secre_tail"/>
    <property type="match status" value="1"/>
</dbReference>
<dbReference type="InterPro" id="IPR013783">
    <property type="entry name" value="Ig-like_fold"/>
</dbReference>
<feature type="chain" id="PRO_5017831005" description="chitinase" evidence="10">
    <location>
        <begin position="30"/>
        <end position="1505"/>
    </location>
</feature>
<dbReference type="PANTHER" id="PTHR11177">
    <property type="entry name" value="CHITINASE"/>
    <property type="match status" value="1"/>
</dbReference>
<dbReference type="GO" id="GO:0005576">
    <property type="term" value="C:extracellular region"/>
    <property type="evidence" value="ECO:0007669"/>
    <property type="project" value="InterPro"/>
</dbReference>
<dbReference type="GO" id="GO:0005975">
    <property type="term" value="P:carbohydrate metabolic process"/>
    <property type="evidence" value="ECO:0007669"/>
    <property type="project" value="InterPro"/>
</dbReference>
<evidence type="ECO:0000256" key="10">
    <source>
        <dbReference type="SAM" id="SignalP"/>
    </source>
</evidence>
<dbReference type="Gene3D" id="2.60.40.10">
    <property type="entry name" value="Immunoglobulins"/>
    <property type="match status" value="5"/>
</dbReference>
<dbReference type="OrthoDB" id="9775889at2"/>
<organism evidence="12 13">
    <name type="scientific">Marinoscillum furvescens DSM 4134</name>
    <dbReference type="NCBI Taxonomy" id="1122208"/>
    <lineage>
        <taxon>Bacteria</taxon>
        <taxon>Pseudomonadati</taxon>
        <taxon>Bacteroidota</taxon>
        <taxon>Cytophagia</taxon>
        <taxon>Cytophagales</taxon>
        <taxon>Reichenbachiellaceae</taxon>
        <taxon>Marinoscillum</taxon>
    </lineage>
</organism>
<dbReference type="GO" id="GO:0008061">
    <property type="term" value="F:chitin binding"/>
    <property type="evidence" value="ECO:0007669"/>
    <property type="project" value="InterPro"/>
</dbReference>
<dbReference type="Pfam" id="PF17957">
    <property type="entry name" value="Big_7"/>
    <property type="match status" value="5"/>
</dbReference>
<dbReference type="Gene3D" id="3.40.5.30">
    <property type="entry name" value="(Trans)glycosidases - domain 2"/>
    <property type="match status" value="1"/>
</dbReference>
<evidence type="ECO:0000256" key="5">
    <source>
        <dbReference type="ARBA" id="ARBA00023024"/>
    </source>
</evidence>
<dbReference type="EMBL" id="QREG01000006">
    <property type="protein sequence ID" value="REE00122.1"/>
    <property type="molecule type" value="Genomic_DNA"/>
</dbReference>
<reference evidence="12 13" key="1">
    <citation type="submission" date="2018-07" db="EMBL/GenBank/DDBJ databases">
        <title>Genomic Encyclopedia of Type Strains, Phase IV (KMG-IV): sequencing the most valuable type-strain genomes for metagenomic binning, comparative biology and taxonomic classification.</title>
        <authorList>
            <person name="Goeker M."/>
        </authorList>
    </citation>
    <scope>NUCLEOTIDE SEQUENCE [LARGE SCALE GENOMIC DNA]</scope>
    <source>
        <strain evidence="12 13">DSM 4134</strain>
    </source>
</reference>
<keyword evidence="5" id="KW-0146">Chitin degradation</keyword>
<dbReference type="InterPro" id="IPR036573">
    <property type="entry name" value="CBM_sf_5/12"/>
</dbReference>
<comment type="caution">
    <text evidence="12">The sequence shown here is derived from an EMBL/GenBank/DDBJ whole genome shotgun (WGS) entry which is preliminary data.</text>
</comment>
<comment type="similarity">
    <text evidence="2">Belongs to the glycosyl hydrolase 18 family. Chitinase class II subfamily.</text>
</comment>
<dbReference type="PROSITE" id="PS01095">
    <property type="entry name" value="GH18_1"/>
    <property type="match status" value="2"/>
</dbReference>
<keyword evidence="13" id="KW-1185">Reference proteome</keyword>
<dbReference type="PANTHER" id="PTHR11177:SF317">
    <property type="entry name" value="CHITINASE 12-RELATED"/>
    <property type="match status" value="1"/>
</dbReference>
<evidence type="ECO:0000256" key="1">
    <source>
        <dbReference type="ARBA" id="ARBA00000822"/>
    </source>
</evidence>
<dbReference type="SUPFAM" id="SSF54556">
    <property type="entry name" value="Chitinase insertion domain"/>
    <property type="match status" value="1"/>
</dbReference>
<keyword evidence="10" id="KW-0732">Signal</keyword>
<dbReference type="CDD" id="cd12215">
    <property type="entry name" value="ChiC_BD"/>
    <property type="match status" value="1"/>
</dbReference>
<dbReference type="InterPro" id="IPR022409">
    <property type="entry name" value="PKD/Chitinase_dom"/>
</dbReference>
<dbReference type="SMART" id="SM00495">
    <property type="entry name" value="ChtBD3"/>
    <property type="match status" value="2"/>
</dbReference>
<name>A0A3D9L4V4_MARFU</name>
<comment type="catalytic activity">
    <reaction evidence="1">
        <text>Random endo-hydrolysis of N-acetyl-beta-D-glucosaminide (1-&gt;4)-beta-linkages in chitin and chitodextrins.</text>
        <dbReference type="EC" id="3.2.1.14"/>
    </reaction>
</comment>
<dbReference type="Pfam" id="PF18962">
    <property type="entry name" value="Por_Secre_tail"/>
    <property type="match status" value="1"/>
</dbReference>
<evidence type="ECO:0000256" key="4">
    <source>
        <dbReference type="ARBA" id="ARBA00022801"/>
    </source>
</evidence>
<dbReference type="SMART" id="SM00089">
    <property type="entry name" value="PKD"/>
    <property type="match status" value="5"/>
</dbReference>
<evidence type="ECO:0000256" key="8">
    <source>
        <dbReference type="RuleBase" id="RU000489"/>
    </source>
</evidence>
<dbReference type="CDD" id="cd00146">
    <property type="entry name" value="PKD"/>
    <property type="match status" value="1"/>
</dbReference>
<dbReference type="SUPFAM" id="SSF51055">
    <property type="entry name" value="Carbohydrate binding domain"/>
    <property type="match status" value="1"/>
</dbReference>
<keyword evidence="6" id="KW-0119">Carbohydrate metabolism</keyword>
<dbReference type="Proteomes" id="UP000256779">
    <property type="component" value="Unassembled WGS sequence"/>
</dbReference>
<accession>A0A3D9L4V4</accession>
<sequence>MNLFYCNCRSLLRALCFGIAMSWGLLSMAQVNTGGSATTSNHTKQVVGYITNWDAWKAANAGLPAQGALTHLNIDYSKYTILNYSFFGVAKDGSLHSGDLRNKNIYQPAAVQEPGDIFYTDIYSSWDMHLLFGEIEPIQYINQEAADRCAAQGFVVQVGGNSWEQPTWGLSGDLPVPLHKETGAPGLLELAHQNGVKVMASIGGWSMCKHFPEMAADPVKRAKFVADCQTLINTGFDGIDLDWEYPGHAGMNFTGTQADFANFLTLVQEIRAAIGPDKLITSAFSADPAKLQGFDWATLSANMDYFNMMTYDFNGGWSNIAGHNAPIYPYTGAEAPTFNWQSTLNGLLSLGVSPSKVNFGIPFYGRGVITDGPAALNAPTVKRQETVQPDGPITTCADFTNWPRDVYDGTPNHYYIKDQALGAGSGWTRLWDDEAKVPYLVKDNYFLSYDDEQSIALKADYIVNNNLAGTIVWTVYGDLEISGTATNYGTKLKRWSNVQSPLINTVNERFAAGGTGGNASPTTSLTAPANGSSFTPGDNITLTASASDSDGSVTEVAFYAGSTLLGTDNTAPYSYTWTNVAQGSYTLQSKATDDGGATAFSTGVNITVGQAQNQAPTVSITSPADGSSVTEGTSVTIEASASDSDGSISKVEFYEGTTLLSTDTSTPYSAVWNAATAGSYTLSAKAFDDQNATAEISIAISVTTSGGGGGSGCAAPQYVENGGYDAGSQVQNAGGLYQCKEYPYNGWCNGAAWAYEPGVGAHWQDAWTYVQECSGGGSNAAPTVSISSPADNASFDEGTTISISANASDSDGTIAKVAFYADGTLLGEDTSAPYSYDWSGASVGSHALTAIATDDQNATTTSAAVNITVNSTGNQAPTASITSPAAGSSYTEGSAITIDASASDADGTVTKVAFYANGTLLGEDTSAPYSYTWNGASVGSHSLSAVATDNAGATGSSTTVSISVTSSGGGGGCTSSFHIVGYQPSWSGSANDIQYDKLTHIIYAFIRPTASGGLTAVEQPAKLQSIVSQAHAQGVKVMIAVGGWSDLNNADFESMASTPSGRQNFADNLLALCNQYNLDGVDMDWEYPREGNTPQDYLAMMQVLGQTMRANGLLLTAAVAAHGYYADGILDGVFAEVDFLNLMAYDGGSGSTHSPYSYAVTSLDYWLGRGLPAHKAILGVPFYARPSWKSYATLVSEGADPYADTYNGDYYNGITTIRQKTNLAETRGAGGVMIWEISQDITNNVSLSLLNAIYQAAPSSCPPTGDPSVNITSPTNGAQVQTGTAITLTATASDDGSVSSVVFNVDGQNLTATASGSTYTASWTPATDGSYTITATATDNDANTATDQVTVSASAMVCTAPEWSASATYNGGDEVQYNSVRYRAKWWTQNENPETNSAQWDVWENLGTCTSRMVNGSFAAKPQVIKAYPNPFSDHLTFDLEMTQQSVPSIRIYNTAGQLMLESSPGILGKGLYHHTINAADLPAGIYFSHLVINGQTLIQKVIKH</sequence>
<evidence type="ECO:0000256" key="2">
    <source>
        <dbReference type="ARBA" id="ARBA00009121"/>
    </source>
</evidence>
<dbReference type="GO" id="GO:0008843">
    <property type="term" value="F:endochitinase activity"/>
    <property type="evidence" value="ECO:0007669"/>
    <property type="project" value="UniProtKB-EC"/>
</dbReference>
<dbReference type="Gene3D" id="3.20.20.80">
    <property type="entry name" value="Glycosidases"/>
    <property type="match status" value="2"/>
</dbReference>
<dbReference type="Pfam" id="PF02839">
    <property type="entry name" value="CBM_5_12"/>
    <property type="match status" value="1"/>
</dbReference>
<dbReference type="InterPro" id="IPR026444">
    <property type="entry name" value="Secre_tail"/>
</dbReference>
<dbReference type="InterPro" id="IPR050314">
    <property type="entry name" value="Glycosyl_Hydrlase_18"/>
</dbReference>
<feature type="domain" description="GH18" evidence="11">
    <location>
        <begin position="977"/>
        <end position="1260"/>
    </location>
</feature>
<gene>
    <name evidence="12" type="ORF">C7460_10659</name>
</gene>
<dbReference type="PROSITE" id="PS51910">
    <property type="entry name" value="GH18_2"/>
    <property type="match status" value="2"/>
</dbReference>
<dbReference type="InterPro" id="IPR001223">
    <property type="entry name" value="Glyco_hydro18_cat"/>
</dbReference>
<dbReference type="InterPro" id="IPR017853">
    <property type="entry name" value="GH"/>
</dbReference>
<dbReference type="EC" id="3.2.1.14" evidence="3"/>
<dbReference type="Pfam" id="PF00704">
    <property type="entry name" value="Glyco_hydro_18"/>
    <property type="match status" value="2"/>
</dbReference>
<dbReference type="Gene3D" id="2.10.10.20">
    <property type="entry name" value="Carbohydrate-binding module superfamily 5/12"/>
    <property type="match status" value="1"/>
</dbReference>
<dbReference type="GO" id="GO:0006032">
    <property type="term" value="P:chitin catabolic process"/>
    <property type="evidence" value="ECO:0007669"/>
    <property type="project" value="UniProtKB-KW"/>
</dbReference>
<dbReference type="SMART" id="SM00636">
    <property type="entry name" value="Glyco_18"/>
    <property type="match status" value="2"/>
</dbReference>
<dbReference type="RefSeq" id="WP_115867651.1">
    <property type="nucleotide sequence ID" value="NZ_QREG01000006.1"/>
</dbReference>
<keyword evidence="4 8" id="KW-0378">Hydrolase</keyword>
<evidence type="ECO:0000313" key="12">
    <source>
        <dbReference type="EMBL" id="REE00122.1"/>
    </source>
</evidence>
<proteinExistence type="inferred from homology"/>
<keyword evidence="7 8" id="KW-0326">Glycosidase</keyword>
<dbReference type="InterPro" id="IPR003610">
    <property type="entry name" value="CBM5/12"/>
</dbReference>
<protein>
    <recommendedName>
        <fullName evidence="3">chitinase</fullName>
        <ecNumber evidence="3">3.2.1.14</ecNumber>
    </recommendedName>
</protein>
<dbReference type="InterPro" id="IPR001579">
    <property type="entry name" value="Glyco_hydro_18_chit_AS"/>
</dbReference>
<feature type="signal peptide" evidence="10">
    <location>
        <begin position="1"/>
        <end position="29"/>
    </location>
</feature>